<evidence type="ECO:0000256" key="4">
    <source>
        <dbReference type="ARBA" id="ARBA00022679"/>
    </source>
</evidence>
<keyword evidence="5 8" id="KW-0812">Transmembrane</keyword>
<dbReference type="EMBL" id="BBPA01000049">
    <property type="protein sequence ID" value="GAL93842.1"/>
    <property type="molecule type" value="Genomic_DNA"/>
</dbReference>
<keyword evidence="3" id="KW-0328">Glycosyltransferase</keyword>
<dbReference type="GO" id="GO:0016763">
    <property type="term" value="F:pentosyltransferase activity"/>
    <property type="evidence" value="ECO:0007669"/>
    <property type="project" value="TreeGrafter"/>
</dbReference>
<feature type="transmembrane region" description="Helical" evidence="8">
    <location>
        <begin position="393"/>
        <end position="411"/>
    </location>
</feature>
<sequence length="559" mass="63990">MNLSTVISDLQQRSKDRLAWSDFCWLGLVIILGLVIRLTQLTSKPPWTDEFATMVFSIGNNYQIVPLNQIISLATLLAPLQSNHQATIADVIKLVIQEDNHPPLYFILAYLWNKLFFDRGEYVSLEGMRSLAVFWGVISIPLIYFISKLVFKSGSIAFLAAILMAVSPYAVFISQEARHYTLAVVFVLISLGCFLRASGQIIHHQRISHTLVFFWLIVNCLGLLVHYFFSLTILAEAITLLLILSNQIKQKNFWITNWWRLSLVFLGNLSFIVIWLITVVPKDYGNQMTGWIQRDNDSFLAVISPFFQLLGTLITMLSLLPVESESLIIILISGAIMIGFFLWIIPQLKTAWLDSYKPELGILSAFFLSSIAIFFVITYLLSVDITRGARYSFVYFPSVILILAILLDNCWQRQQQKIVIIVIIMALISSLSVTFNLGYRKYYRPDKLVTTIENNSRYPLVIATSYRSLVQVGEMMGIAWEFNQKFPDKNPKFLLVNPEQKPNFNLPSSPPFELWLINFHSSIDLSDCQLSELSSNYVTGYQYQKFLCGRSMDYNNKVK</sequence>
<name>A0A0A1VVK4_MICAE</name>
<proteinExistence type="predicted"/>
<feature type="transmembrane region" description="Helical" evidence="8">
    <location>
        <begin position="418"/>
        <end position="439"/>
    </location>
</feature>
<dbReference type="PANTHER" id="PTHR33908:SF11">
    <property type="entry name" value="MEMBRANE PROTEIN"/>
    <property type="match status" value="1"/>
</dbReference>
<evidence type="ECO:0000256" key="2">
    <source>
        <dbReference type="ARBA" id="ARBA00022475"/>
    </source>
</evidence>
<dbReference type="AlphaFoldDB" id="A0A0A1VVK4"/>
<dbReference type="PANTHER" id="PTHR33908">
    <property type="entry name" value="MANNOSYLTRANSFERASE YKCB-RELATED"/>
    <property type="match status" value="1"/>
</dbReference>
<evidence type="ECO:0000256" key="5">
    <source>
        <dbReference type="ARBA" id="ARBA00022692"/>
    </source>
</evidence>
<keyword evidence="2" id="KW-1003">Cell membrane</keyword>
<reference evidence="10" key="1">
    <citation type="journal article" date="2015" name="Genome">
        <title>Whole Genome Sequence of the Non-Microcystin-Producing Microcystis aeruginosa Strain NIES-44.</title>
        <authorList>
            <person name="Okano K."/>
            <person name="Miyata N."/>
            <person name="Ozaki Y."/>
        </authorList>
    </citation>
    <scope>NUCLEOTIDE SEQUENCE [LARGE SCALE GENOMIC DNA]</scope>
    <source>
        <strain evidence="10">NIES-44</strain>
    </source>
</reference>
<feature type="transmembrane region" description="Helical" evidence="8">
    <location>
        <begin position="326"/>
        <end position="348"/>
    </location>
</feature>
<feature type="transmembrane region" description="Helical" evidence="8">
    <location>
        <begin position="156"/>
        <end position="174"/>
    </location>
</feature>
<evidence type="ECO:0000256" key="7">
    <source>
        <dbReference type="ARBA" id="ARBA00023136"/>
    </source>
</evidence>
<feature type="transmembrane region" description="Helical" evidence="8">
    <location>
        <begin position="258"/>
        <end position="278"/>
    </location>
</feature>
<dbReference type="GO" id="GO:0009103">
    <property type="term" value="P:lipopolysaccharide biosynthetic process"/>
    <property type="evidence" value="ECO:0007669"/>
    <property type="project" value="UniProtKB-ARBA"/>
</dbReference>
<evidence type="ECO:0000256" key="6">
    <source>
        <dbReference type="ARBA" id="ARBA00022989"/>
    </source>
</evidence>
<protein>
    <submittedName>
        <fullName evidence="9">Uncharacterized protein</fullName>
    </submittedName>
</protein>
<keyword evidence="4" id="KW-0808">Transferase</keyword>
<feature type="transmembrane region" description="Helical" evidence="8">
    <location>
        <begin position="299"/>
        <end position="320"/>
    </location>
</feature>
<dbReference type="Proteomes" id="UP000030321">
    <property type="component" value="Unassembled WGS sequence"/>
</dbReference>
<keyword evidence="7 8" id="KW-0472">Membrane</keyword>
<comment type="subcellular location">
    <subcellularLocation>
        <location evidence="1">Cell membrane</location>
        <topology evidence="1">Multi-pass membrane protein</topology>
    </subcellularLocation>
</comment>
<evidence type="ECO:0000256" key="8">
    <source>
        <dbReference type="SAM" id="Phobius"/>
    </source>
</evidence>
<dbReference type="InterPro" id="IPR050297">
    <property type="entry name" value="LipidA_mod_glycosyltrf_83"/>
</dbReference>
<dbReference type="GO" id="GO:0005886">
    <property type="term" value="C:plasma membrane"/>
    <property type="evidence" value="ECO:0007669"/>
    <property type="project" value="UniProtKB-SubCell"/>
</dbReference>
<feature type="transmembrane region" description="Helical" evidence="8">
    <location>
        <begin position="132"/>
        <end position="151"/>
    </location>
</feature>
<keyword evidence="6 8" id="KW-1133">Transmembrane helix</keyword>
<evidence type="ECO:0000313" key="10">
    <source>
        <dbReference type="Proteomes" id="UP000030321"/>
    </source>
</evidence>
<accession>A0A0A1VVK4</accession>
<gene>
    <name evidence="9" type="ORF">N44_03594</name>
</gene>
<feature type="transmembrane region" description="Helical" evidence="8">
    <location>
        <begin position="211"/>
        <end position="238"/>
    </location>
</feature>
<organism evidence="9 10">
    <name type="scientific">Microcystis aeruginosa NIES-44</name>
    <dbReference type="NCBI Taxonomy" id="449439"/>
    <lineage>
        <taxon>Bacteria</taxon>
        <taxon>Bacillati</taxon>
        <taxon>Cyanobacteriota</taxon>
        <taxon>Cyanophyceae</taxon>
        <taxon>Oscillatoriophycideae</taxon>
        <taxon>Chroococcales</taxon>
        <taxon>Microcystaceae</taxon>
        <taxon>Microcystis</taxon>
    </lineage>
</organism>
<feature type="transmembrane region" description="Helical" evidence="8">
    <location>
        <begin position="180"/>
        <end position="199"/>
    </location>
</feature>
<dbReference type="RefSeq" id="WP_045359738.1">
    <property type="nucleotide sequence ID" value="NZ_BBPA01000049.1"/>
</dbReference>
<feature type="transmembrane region" description="Helical" evidence="8">
    <location>
        <begin position="360"/>
        <end position="381"/>
    </location>
</feature>
<evidence type="ECO:0000256" key="1">
    <source>
        <dbReference type="ARBA" id="ARBA00004651"/>
    </source>
</evidence>
<feature type="transmembrane region" description="Helical" evidence="8">
    <location>
        <begin position="20"/>
        <end position="39"/>
    </location>
</feature>
<evidence type="ECO:0000313" key="9">
    <source>
        <dbReference type="EMBL" id="GAL93842.1"/>
    </source>
</evidence>
<evidence type="ECO:0000256" key="3">
    <source>
        <dbReference type="ARBA" id="ARBA00022676"/>
    </source>
</evidence>
<comment type="caution">
    <text evidence="9">The sequence shown here is derived from an EMBL/GenBank/DDBJ whole genome shotgun (WGS) entry which is preliminary data.</text>
</comment>